<dbReference type="OrthoDB" id="498590at2759"/>
<gene>
    <name evidence="3" type="ORF">PPROV_000375900</name>
</gene>
<feature type="compositionally biased region" description="Basic residues" evidence="1">
    <location>
        <begin position="71"/>
        <end position="84"/>
    </location>
</feature>
<feature type="region of interest" description="Disordered" evidence="1">
    <location>
        <begin position="630"/>
        <end position="653"/>
    </location>
</feature>
<sequence>MATRPSRAAALKASAAISAQALPQSSRQHLLDPSEHLLDPLEDLHDAPVVHNSSDSEDNSSDSDDEMERAKKTKQQQQKQKKGKQALSPPTPKAAAAATTSPPAGAGNANVNNMYEVCRTGPSTHVTATAKALVQSALTNERGAVSKLITLTMRAAGINAVDAAVAPAELDKPNAMDALVDAKAQVARDTELDAESAKDKRTLARGVHSMWQQVGAAACESDAALRGNLLQTLSDFAVKLSACSVRDLRTYGAEIALALITSLVSTAANTQKVLVSTQRQLEAAQGTGQRANKGKAATLKHLLETTQSKHERLHDRISSVFQGAFTHRFRDVDVTVRKACIESLGSWVAMYPTHFLDDSFLKYVGWAMNDPDQHVRRSALAALKPLYAPKKGSSMQIQAMDLFTQRFAPRVLKMTSDVDQGVRVAAIALVRAMLISDAAEDGTFFLAEKKAADNEAGASPSTQPAEPRDRMLETIRSLLITCHAEAVRKAAGDLLVDVYLAFAEPVSVAKGRAKGRDSAMLGALAQLASFIGNDASSEEVDSIVDAVAEKAPVLQDWDLLVECMTCDEAAAALASAADLEDVSASTSPASSKKKASKKARSSSSSSSSVALRRAIMRLLASSVTRMAKLARDSDATSGSRKRDAEKHGDAHKEATRALSLHAPALLRLFGPSGAASDDASLTAAVKVFAALKLEVYSVRRAEASYSEALNLVREAALAPAPASPDQPESWMAAFGCFAFLADAEMNGTIPPTLRDAIANETSALAEELTTAAVEASERISSTLASASAAAAAPSRGGGKRGRGGGAAQVDAEDLLDVDSSAFTSILQPMQRLQAFLYATGGVAICNEASLWEEDARAANLFDAIHSACNAMATDGKSVHGSIEQSAVVNLYMLSMTCAYCEGARLNDRVAAAAASAEAAIESTSSEKTDSDADDAILRTNALTVVCDLANAFAPGVHSNAAYMPSEAAGRSLHSACETSVARLADPDASAAQAEVDDSFIVNGLSKLVANGRLYGTYPYVTHMLFATLFRQDGVPRSVRDIAKVVWDICRKEHRSEVFVPSLSGVAELLYEHTVLPLLTSPSDRAALAWECKEAEDGEEDVDERLQRRLDEFKQSCTKLHASIGLPNQPGTTEAALAVLRRGLSYLTGGGTNKLQQMLRLRFAYGLSALVAKIPKDALAFAWPTLSTSVATLRTRAEGLRDDASLLKELKEELPKAMRADAAIGLSEAVSMANTFVNILAERAGEMTTAVAANDDIEEGDDAAMEEELEEDQQMEEEEEEEEEDEEPPQQQAPLPLRARRRR</sequence>
<proteinExistence type="predicted"/>
<name>A0A830HIY3_9CHLO</name>
<evidence type="ECO:0000313" key="4">
    <source>
        <dbReference type="Proteomes" id="UP000660262"/>
    </source>
</evidence>
<feature type="domain" description="SCD" evidence="2">
    <location>
        <begin position="325"/>
        <end position="414"/>
    </location>
</feature>
<dbReference type="InterPro" id="IPR020839">
    <property type="entry name" value="SCD"/>
</dbReference>
<comment type="caution">
    <text evidence="3">The sequence shown here is derived from an EMBL/GenBank/DDBJ whole genome shotgun (WGS) entry which is preliminary data.</text>
</comment>
<dbReference type="Pfam" id="PF08514">
    <property type="entry name" value="STAG"/>
    <property type="match status" value="1"/>
</dbReference>
<feature type="compositionally biased region" description="Low complexity" evidence="1">
    <location>
        <begin position="85"/>
        <end position="108"/>
    </location>
</feature>
<dbReference type="GO" id="GO:0016853">
    <property type="term" value="F:isomerase activity"/>
    <property type="evidence" value="ECO:0007669"/>
    <property type="project" value="UniProtKB-KW"/>
</dbReference>
<dbReference type="InterPro" id="IPR016024">
    <property type="entry name" value="ARM-type_fold"/>
</dbReference>
<dbReference type="PROSITE" id="PS51425">
    <property type="entry name" value="SCD"/>
    <property type="match status" value="1"/>
</dbReference>
<protein>
    <submittedName>
        <fullName evidence="3">Peptidyl-prolyl cis-trans isomerase</fullName>
    </submittedName>
</protein>
<dbReference type="InterPro" id="IPR013721">
    <property type="entry name" value="STAG"/>
</dbReference>
<dbReference type="SUPFAM" id="SSF48371">
    <property type="entry name" value="ARM repeat"/>
    <property type="match status" value="1"/>
</dbReference>
<dbReference type="GO" id="GO:0007062">
    <property type="term" value="P:sister chromatid cohesion"/>
    <property type="evidence" value="ECO:0007669"/>
    <property type="project" value="UniProtKB-ARBA"/>
</dbReference>
<accession>A0A830HIY3</accession>
<dbReference type="InterPro" id="IPR039662">
    <property type="entry name" value="Cohesin_Scc3/SA"/>
</dbReference>
<reference evidence="3" key="1">
    <citation type="submission" date="2020-10" db="EMBL/GenBank/DDBJ databases">
        <title>Unveiling of a novel bifunctional photoreceptor, Dualchrome1, isolated from a cosmopolitan green alga.</title>
        <authorList>
            <person name="Suzuki S."/>
            <person name="Kawachi M."/>
        </authorList>
    </citation>
    <scope>NUCLEOTIDE SEQUENCE</scope>
    <source>
        <strain evidence="3">NIES 2893</strain>
    </source>
</reference>
<feature type="compositionally biased region" description="Acidic residues" evidence="1">
    <location>
        <begin position="55"/>
        <end position="67"/>
    </location>
</feature>
<feature type="compositionally biased region" description="Low complexity" evidence="1">
    <location>
        <begin position="15"/>
        <end position="26"/>
    </location>
</feature>
<organism evidence="3 4">
    <name type="scientific">Pycnococcus provasolii</name>
    <dbReference type="NCBI Taxonomy" id="41880"/>
    <lineage>
        <taxon>Eukaryota</taxon>
        <taxon>Viridiplantae</taxon>
        <taxon>Chlorophyta</taxon>
        <taxon>Pseudoscourfieldiophyceae</taxon>
        <taxon>Pseudoscourfieldiales</taxon>
        <taxon>Pycnococcaceae</taxon>
        <taxon>Pycnococcus</taxon>
    </lineage>
</organism>
<dbReference type="EMBL" id="BNJQ01000009">
    <property type="protein sequence ID" value="GHP05007.1"/>
    <property type="molecule type" value="Genomic_DNA"/>
</dbReference>
<evidence type="ECO:0000256" key="1">
    <source>
        <dbReference type="SAM" id="MobiDB-lite"/>
    </source>
</evidence>
<dbReference type="GO" id="GO:0005634">
    <property type="term" value="C:nucleus"/>
    <property type="evidence" value="ECO:0007669"/>
    <property type="project" value="TreeGrafter"/>
</dbReference>
<dbReference type="GO" id="GO:0008278">
    <property type="term" value="C:cohesin complex"/>
    <property type="evidence" value="ECO:0007669"/>
    <property type="project" value="TreeGrafter"/>
</dbReference>
<feature type="region of interest" description="Disordered" evidence="1">
    <location>
        <begin position="1254"/>
        <end position="1302"/>
    </location>
</feature>
<feature type="region of interest" description="Disordered" evidence="1">
    <location>
        <begin position="15"/>
        <end position="108"/>
    </location>
</feature>
<dbReference type="InterPro" id="IPR011989">
    <property type="entry name" value="ARM-like"/>
</dbReference>
<dbReference type="Proteomes" id="UP000660262">
    <property type="component" value="Unassembled WGS sequence"/>
</dbReference>
<feature type="compositionally biased region" description="Acidic residues" evidence="1">
    <location>
        <begin position="1254"/>
        <end position="1287"/>
    </location>
</feature>
<evidence type="ECO:0000259" key="2">
    <source>
        <dbReference type="PROSITE" id="PS51425"/>
    </source>
</evidence>
<keyword evidence="4" id="KW-1185">Reference proteome</keyword>
<dbReference type="PANTHER" id="PTHR11199">
    <property type="entry name" value="STROMAL ANTIGEN"/>
    <property type="match status" value="1"/>
</dbReference>
<dbReference type="Gene3D" id="1.25.10.10">
    <property type="entry name" value="Leucine-rich Repeat Variant"/>
    <property type="match status" value="1"/>
</dbReference>
<keyword evidence="3" id="KW-0413">Isomerase</keyword>
<dbReference type="PANTHER" id="PTHR11199:SF0">
    <property type="entry name" value="LD34181P-RELATED"/>
    <property type="match status" value="1"/>
</dbReference>
<feature type="compositionally biased region" description="Basic and acidic residues" evidence="1">
    <location>
        <begin position="29"/>
        <end position="48"/>
    </location>
</feature>
<dbReference type="Pfam" id="PF21581">
    <property type="entry name" value="SCD"/>
    <property type="match status" value="1"/>
</dbReference>
<dbReference type="GO" id="GO:0000785">
    <property type="term" value="C:chromatin"/>
    <property type="evidence" value="ECO:0007669"/>
    <property type="project" value="TreeGrafter"/>
</dbReference>
<evidence type="ECO:0000313" key="3">
    <source>
        <dbReference type="EMBL" id="GHP05007.1"/>
    </source>
</evidence>
<feature type="compositionally biased region" description="Basic residues" evidence="1">
    <location>
        <begin position="591"/>
        <end position="600"/>
    </location>
</feature>
<feature type="region of interest" description="Disordered" evidence="1">
    <location>
        <begin position="584"/>
        <end position="604"/>
    </location>
</feature>
<dbReference type="GO" id="GO:0003682">
    <property type="term" value="F:chromatin binding"/>
    <property type="evidence" value="ECO:0007669"/>
    <property type="project" value="TreeGrafter"/>
</dbReference>